<evidence type="ECO:0000313" key="5">
    <source>
        <dbReference type="EMBL" id="PAK21525.1"/>
    </source>
</evidence>
<dbReference type="Pfam" id="PF03202">
    <property type="entry name" value="Lipoprotein_10"/>
    <property type="match status" value="1"/>
</dbReference>
<feature type="domain" description="Mycoplasma lipoprotein central" evidence="4">
    <location>
        <begin position="231"/>
        <end position="398"/>
    </location>
</feature>
<organism evidence="5 6">
    <name type="scientific">Mycoplasmopsis agassizii</name>
    <dbReference type="NCBI Taxonomy" id="33922"/>
    <lineage>
        <taxon>Bacteria</taxon>
        <taxon>Bacillati</taxon>
        <taxon>Mycoplasmatota</taxon>
        <taxon>Mycoplasmoidales</taxon>
        <taxon>Metamycoplasmataceae</taxon>
        <taxon>Mycoplasmopsis</taxon>
    </lineage>
</organism>
<evidence type="ECO:0000259" key="4">
    <source>
        <dbReference type="Pfam" id="PF03305"/>
    </source>
</evidence>
<dbReference type="InterPro" id="IPR004984">
    <property type="entry name" value="Mycoplasma_lipoprotein_cen_dom"/>
</dbReference>
<evidence type="ECO:0008006" key="7">
    <source>
        <dbReference type="Google" id="ProtNLM"/>
    </source>
</evidence>
<dbReference type="InterPro" id="IPR004890">
    <property type="entry name" value="Lipoprotein_10_C"/>
</dbReference>
<dbReference type="PROSITE" id="PS51257">
    <property type="entry name" value="PROKAR_LIPOPROTEIN"/>
    <property type="match status" value="1"/>
</dbReference>
<feature type="domain" description="Mycoplasma lipoprotein C-terminal" evidence="3">
    <location>
        <begin position="432"/>
        <end position="561"/>
    </location>
</feature>
<keyword evidence="2" id="KW-0732">Signal</keyword>
<evidence type="ECO:0000256" key="1">
    <source>
        <dbReference type="ARBA" id="ARBA00009031"/>
    </source>
</evidence>
<dbReference type="InterPro" id="IPR054825">
    <property type="entry name" value="P68-like"/>
</dbReference>
<dbReference type="EMBL" id="NQNY01000004">
    <property type="protein sequence ID" value="PAK21525.1"/>
    <property type="molecule type" value="Genomic_DNA"/>
</dbReference>
<evidence type="ECO:0000259" key="3">
    <source>
        <dbReference type="Pfam" id="PF03202"/>
    </source>
</evidence>
<sequence>MIKKTKTKLLVALAATASVALAATAIACSSSPGSGFAFDIPNTDVVRFANTFADKGVQREAIQAIINKYNSLETKPKDYVRVEEVNVADGYNNGDKLTIQNITGRNTKTYWNLILNYPALAAKVAQHNMLLPLDTDGSLANHFEEDFLTKTIGGADSKVTNVLPFGTSSVVAGVNGPMMSYILREVIKAGATYNSDADKTYFETNFTNKYKDSEEDAFIKDGKAGEKGGGYGSIADADKSVWTNYKIKQTMFDNFKDLIDFGTKVFDSFSGLKNASTNIDNARGFVGVNSMFNWLTTYSYTHAGSLSGHVLDTEGNKNNFTNYKNMFGEGKEGKEAKQYKWLKKVYDETLSPAIAKGVLWVGKPGGEEDASKFLANHQQVILNGSTSRWKNSSVASKAGQTNDPETLQESEVVALKAPSKYVATDPKAAYYRQGPHILGIHANEKADNGVRAFIKWMTSTENRYDWEVGTETAKKTYTQLTPQEMFFAHASYIVVQKGFAKEGSEIRKIIDAASNKNEYQKVTMSQFAKVLESKTDEFEAFAEPTDSSTSDLRTAFETVLNTQKTSKKSATQLDDFEKFIASLKSSFGTDKIK</sequence>
<dbReference type="AlphaFoldDB" id="A0A269TL82"/>
<reference evidence="6" key="1">
    <citation type="submission" date="2017-08" db="EMBL/GenBank/DDBJ databases">
        <authorList>
            <person name="Alvarez-Ponce D."/>
            <person name="Weitzman C.L."/>
            <person name="Tillett R.L."/>
            <person name="Sandmeier F.C."/>
            <person name="Tracy C.R."/>
        </authorList>
    </citation>
    <scope>NUCLEOTIDE SEQUENCE [LARGE SCALE GENOMIC DNA]</scope>
    <source>
        <strain evidence="6">723</strain>
    </source>
</reference>
<evidence type="ECO:0000256" key="2">
    <source>
        <dbReference type="SAM" id="SignalP"/>
    </source>
</evidence>
<comment type="caution">
    <text evidence="5">The sequence shown here is derived from an EMBL/GenBank/DDBJ whole genome shotgun (WGS) entry which is preliminary data.</text>
</comment>
<name>A0A269TL82_9BACT</name>
<dbReference type="Proteomes" id="UP000216943">
    <property type="component" value="Unassembled WGS sequence"/>
</dbReference>
<accession>A0A269TL82</accession>
<dbReference type="OrthoDB" id="393769at2"/>
<dbReference type="RefSeq" id="WP_095334691.1">
    <property type="nucleotide sequence ID" value="NZ_NQNY01000004.1"/>
</dbReference>
<evidence type="ECO:0000313" key="6">
    <source>
        <dbReference type="Proteomes" id="UP000216943"/>
    </source>
</evidence>
<feature type="signal peptide" evidence="2">
    <location>
        <begin position="1"/>
        <end position="22"/>
    </location>
</feature>
<dbReference type="NCBIfam" id="NF045826">
    <property type="entry name" value="lipo_P68"/>
    <property type="match status" value="1"/>
</dbReference>
<gene>
    <name evidence="5" type="ORF">CJJ23_01905</name>
</gene>
<protein>
    <recommendedName>
        <fullName evidence="7">Lipoprotein</fullName>
    </recommendedName>
</protein>
<feature type="chain" id="PRO_5012537813" description="Lipoprotein" evidence="2">
    <location>
        <begin position="23"/>
        <end position="593"/>
    </location>
</feature>
<dbReference type="Pfam" id="PF03305">
    <property type="entry name" value="Lipoprotein_X"/>
    <property type="match status" value="1"/>
</dbReference>
<proteinExistence type="inferred from homology"/>
<comment type="similarity">
    <text evidence="1">Belongs to the MG185/MG260 family.</text>
</comment>